<comment type="caution">
    <text evidence="1">The sequence shown here is derived from an EMBL/GenBank/DDBJ whole genome shotgun (WGS) entry which is preliminary data.</text>
</comment>
<sequence>MIRHRWIRAQWPIDMRTLASRLGKLEYKSDARTGFILDRARADIVEGRFVERVSVSERVVNPLGGEQLFDRVEFRVAEFRATDGDHGLEIINPPRSTTMFLNLLSEACDDALALQAMDINPLVWGTLIGDQVGERCRFLSLQLSKLSLSETVSAQIVLNGTSDVRPYLDDLTLGRKFLIDKVKIEIGEQRKHSLILGRQAAVSSSQSMSVALLHIIRSTIARAQL</sequence>
<organism evidence="1 2">
    <name type="scientific">Methylobacterium brachiatum</name>
    <dbReference type="NCBI Taxonomy" id="269660"/>
    <lineage>
        <taxon>Bacteria</taxon>
        <taxon>Pseudomonadati</taxon>
        <taxon>Pseudomonadota</taxon>
        <taxon>Alphaproteobacteria</taxon>
        <taxon>Hyphomicrobiales</taxon>
        <taxon>Methylobacteriaceae</taxon>
        <taxon>Methylobacterium</taxon>
    </lineage>
</organism>
<protein>
    <submittedName>
        <fullName evidence="1">Uncharacterized protein</fullName>
    </submittedName>
</protein>
<gene>
    <name evidence="1" type="ORF">QO001_005052</name>
</gene>
<accession>A0AAJ1X066</accession>
<dbReference type="AlphaFoldDB" id="A0AAJ1X066"/>
<dbReference type="RefSeq" id="WP_230367595.1">
    <property type="nucleotide sequence ID" value="NZ_JAJALK010000013.1"/>
</dbReference>
<evidence type="ECO:0000313" key="1">
    <source>
        <dbReference type="EMBL" id="MDQ0546103.1"/>
    </source>
</evidence>
<reference evidence="1" key="1">
    <citation type="submission" date="2023-07" db="EMBL/GenBank/DDBJ databases">
        <title>Genomic Encyclopedia of Type Strains, Phase IV (KMG-IV): sequencing the most valuable type-strain genomes for metagenomic binning, comparative biology and taxonomic classification.</title>
        <authorList>
            <person name="Goeker M."/>
        </authorList>
    </citation>
    <scope>NUCLEOTIDE SEQUENCE</scope>
    <source>
        <strain evidence="1">DSM 19569</strain>
    </source>
</reference>
<evidence type="ECO:0000313" key="2">
    <source>
        <dbReference type="Proteomes" id="UP001223420"/>
    </source>
</evidence>
<proteinExistence type="predicted"/>
<dbReference type="Proteomes" id="UP001223420">
    <property type="component" value="Unassembled WGS sequence"/>
</dbReference>
<dbReference type="EMBL" id="JAUSWL010000012">
    <property type="protein sequence ID" value="MDQ0546103.1"/>
    <property type="molecule type" value="Genomic_DNA"/>
</dbReference>
<name>A0AAJ1X066_9HYPH</name>